<dbReference type="AlphaFoldDB" id="A0A0C6FFU9"/>
<dbReference type="STRING" id="270351.Maq22A_c13310"/>
<keyword evidence="1" id="KW-0812">Transmembrane</keyword>
<keyword evidence="1" id="KW-1133">Transmembrane helix</keyword>
<reference evidence="3" key="2">
    <citation type="submission" date="2015-01" db="EMBL/GenBank/DDBJ databases">
        <title>Complete genome sequence of Methylobacterium aquaticum strain 22A.</title>
        <authorList>
            <person name="Tani A."/>
            <person name="Ogura Y."/>
            <person name="Hayashi T."/>
        </authorList>
    </citation>
    <scope>NUCLEOTIDE SEQUENCE [LARGE SCALE GENOMIC DNA]</scope>
    <source>
        <strain evidence="3">MA-22A</strain>
    </source>
</reference>
<keyword evidence="1" id="KW-0472">Membrane</keyword>
<accession>A0A0C6FFU9</accession>
<name>A0A0C6FFU9_9HYPH</name>
<protein>
    <submittedName>
        <fullName evidence="2">Uncharacterized protein</fullName>
    </submittedName>
</protein>
<feature type="transmembrane region" description="Helical" evidence="1">
    <location>
        <begin position="12"/>
        <end position="29"/>
    </location>
</feature>
<feature type="transmembrane region" description="Helical" evidence="1">
    <location>
        <begin position="35"/>
        <end position="53"/>
    </location>
</feature>
<dbReference type="KEGG" id="maqu:Maq22A_c13310"/>
<proteinExistence type="predicted"/>
<sequence>MSNRLARAKAWLAPASAGGLLLLALVLLHRFSAPAALTLAVAVLVITGWALIVERK</sequence>
<dbReference type="EMBL" id="AP014704">
    <property type="protein sequence ID" value="BAQ45882.1"/>
    <property type="molecule type" value="Genomic_DNA"/>
</dbReference>
<organism evidence="2 3">
    <name type="scientific">Methylobacterium aquaticum</name>
    <dbReference type="NCBI Taxonomy" id="270351"/>
    <lineage>
        <taxon>Bacteria</taxon>
        <taxon>Pseudomonadati</taxon>
        <taxon>Pseudomonadota</taxon>
        <taxon>Alphaproteobacteria</taxon>
        <taxon>Hyphomicrobiales</taxon>
        <taxon>Methylobacteriaceae</taxon>
        <taxon>Methylobacterium</taxon>
    </lineage>
</organism>
<evidence type="ECO:0000256" key="1">
    <source>
        <dbReference type="SAM" id="Phobius"/>
    </source>
</evidence>
<gene>
    <name evidence="2" type="ORF">Maq22A_c13310</name>
</gene>
<evidence type="ECO:0000313" key="2">
    <source>
        <dbReference type="EMBL" id="BAQ45882.1"/>
    </source>
</evidence>
<dbReference type="Proteomes" id="UP000061432">
    <property type="component" value="Chromosome"/>
</dbReference>
<reference evidence="2 3" key="1">
    <citation type="journal article" date="2015" name="Genome Announc.">
        <title>Complete Genome Sequence of Methylobacterium aquaticum Strain 22A, Isolated from Racomitrium japonicum Moss.</title>
        <authorList>
            <person name="Tani A."/>
            <person name="Ogura Y."/>
            <person name="Hayashi T."/>
            <person name="Kimbara K."/>
        </authorList>
    </citation>
    <scope>NUCLEOTIDE SEQUENCE [LARGE SCALE GENOMIC DNA]</scope>
    <source>
        <strain evidence="2 3">MA-22A</strain>
    </source>
</reference>
<evidence type="ECO:0000313" key="3">
    <source>
        <dbReference type="Proteomes" id="UP000061432"/>
    </source>
</evidence>